<dbReference type="GO" id="GO:0052592">
    <property type="term" value="F:oxidoreductase activity, acting on CH or CH2 groups, with an iron-sulfur protein as acceptor"/>
    <property type="evidence" value="ECO:0007669"/>
    <property type="project" value="TreeGrafter"/>
</dbReference>
<evidence type="ECO:0000313" key="10">
    <source>
        <dbReference type="Proteomes" id="UP000035331"/>
    </source>
</evidence>
<name>A0A0G3CBF2_METBA</name>
<dbReference type="GO" id="GO:0050660">
    <property type="term" value="F:flavin adenine dinucleotide binding"/>
    <property type="evidence" value="ECO:0007669"/>
    <property type="project" value="InterPro"/>
</dbReference>
<evidence type="ECO:0000256" key="6">
    <source>
        <dbReference type="NCBIfam" id="TIGR03289"/>
    </source>
</evidence>
<evidence type="ECO:0000256" key="1">
    <source>
        <dbReference type="ARBA" id="ARBA00001974"/>
    </source>
</evidence>
<keyword evidence="3" id="KW-0560">Oxidoreductase</keyword>
<dbReference type="GO" id="GO:0050454">
    <property type="term" value="F:coenzyme F420 hydrogenase activity"/>
    <property type="evidence" value="ECO:0007669"/>
    <property type="project" value="UniProtKB-EC"/>
</dbReference>
<feature type="domain" description="Coenzyme F420 hydrogenase/dehydrogenase beta subunit C-terminal" evidence="8">
    <location>
        <begin position="99"/>
        <end position="251"/>
    </location>
</feature>
<keyword evidence="2" id="KW-0479">Metal-binding</keyword>
<dbReference type="AlphaFoldDB" id="A0A0G3CBF2"/>
<dbReference type="EMBL" id="CP008746">
    <property type="protein sequence ID" value="AKJ38015.1"/>
    <property type="molecule type" value="Genomic_DNA"/>
</dbReference>
<dbReference type="NCBIfam" id="TIGR03289">
    <property type="entry name" value="frhB"/>
    <property type="match status" value="1"/>
</dbReference>
<dbReference type="PANTHER" id="PTHR31332:SF6">
    <property type="entry name" value="FORMATE DEHYDROGENASE SUBUNIT BETA"/>
    <property type="match status" value="1"/>
</dbReference>
<dbReference type="Pfam" id="PF04432">
    <property type="entry name" value="FrhB_FdhB_C"/>
    <property type="match status" value="1"/>
</dbReference>
<dbReference type="GO" id="GO:0051536">
    <property type="term" value="F:iron-sulfur cluster binding"/>
    <property type="evidence" value="ECO:0007669"/>
    <property type="project" value="UniProtKB-KW"/>
</dbReference>
<dbReference type="PATRIC" id="fig|796385.3.peg.1194"/>
<dbReference type="InterPro" id="IPR007525">
    <property type="entry name" value="FrhB_FdhB_C"/>
</dbReference>
<keyword evidence="5" id="KW-0411">Iron-sulfur</keyword>
<evidence type="ECO:0000256" key="3">
    <source>
        <dbReference type="ARBA" id="ARBA00023002"/>
    </source>
</evidence>
<dbReference type="RefSeq" id="WP_048176240.1">
    <property type="nucleotide sequence ID" value="NZ_CP008746.1"/>
</dbReference>
<dbReference type="PANTHER" id="PTHR31332">
    <property type="entry name" value="7-HYDROXYMETHYL CHLOROPHYLL A REDUCTASE, CHLOROPLASTIC"/>
    <property type="match status" value="1"/>
</dbReference>
<evidence type="ECO:0000259" key="8">
    <source>
        <dbReference type="Pfam" id="PF04432"/>
    </source>
</evidence>
<evidence type="ECO:0000256" key="2">
    <source>
        <dbReference type="ARBA" id="ARBA00022723"/>
    </source>
</evidence>
<organism evidence="9 10">
    <name type="scientific">Methanosarcina barkeri CM1</name>
    <dbReference type="NCBI Taxonomy" id="796385"/>
    <lineage>
        <taxon>Archaea</taxon>
        <taxon>Methanobacteriati</taxon>
        <taxon>Methanobacteriota</taxon>
        <taxon>Stenosarchaea group</taxon>
        <taxon>Methanomicrobia</taxon>
        <taxon>Methanosarcinales</taxon>
        <taxon>Methanosarcinaceae</taxon>
        <taxon>Methanosarcina</taxon>
    </lineage>
</organism>
<gene>
    <name evidence="9" type="primary">frhB1</name>
    <name evidence="9" type="ORF">MCM1_0952</name>
</gene>
<dbReference type="Proteomes" id="UP000035331">
    <property type="component" value="Chromosome"/>
</dbReference>
<evidence type="ECO:0000259" key="7">
    <source>
        <dbReference type="Pfam" id="PF04422"/>
    </source>
</evidence>
<dbReference type="InterPro" id="IPR045220">
    <property type="entry name" value="FRHB/FDHB/HCAR-like"/>
</dbReference>
<proteinExistence type="predicted"/>
<evidence type="ECO:0000256" key="5">
    <source>
        <dbReference type="ARBA" id="ARBA00023014"/>
    </source>
</evidence>
<protein>
    <recommendedName>
        <fullName evidence="6">Coenzyme F420 hydrogenase subunit beta</fullName>
        <ecNumber evidence="6">1.12.98.1</ecNumber>
    </recommendedName>
</protein>
<evidence type="ECO:0000313" key="9">
    <source>
        <dbReference type="EMBL" id="AKJ38015.1"/>
    </source>
</evidence>
<accession>A0A0G3CBF2</accession>
<dbReference type="InterPro" id="IPR007516">
    <property type="entry name" value="Co_F420_Hydgase/DH_bsu_N"/>
</dbReference>
<dbReference type="GO" id="GO:0016151">
    <property type="term" value="F:nickel cation binding"/>
    <property type="evidence" value="ECO:0007669"/>
    <property type="project" value="InterPro"/>
</dbReference>
<dbReference type="Pfam" id="PF04422">
    <property type="entry name" value="FrhB_FdhB_N"/>
    <property type="match status" value="1"/>
</dbReference>
<dbReference type="Gene3D" id="3.10.450.750">
    <property type="match status" value="1"/>
</dbReference>
<evidence type="ECO:0000256" key="4">
    <source>
        <dbReference type="ARBA" id="ARBA00023004"/>
    </source>
</evidence>
<dbReference type="GeneID" id="24884632"/>
<feature type="domain" description="Coenzyme F420 hydrogenase/dehydrogenase beta subunit N-terminal" evidence="7">
    <location>
        <begin position="14"/>
        <end position="90"/>
    </location>
</feature>
<sequence>MIEDPYLGKYVTCVSARSTDKEILKEAQDGGTATALMVYALEQGIIDGVIVAGKGDLPWKSRPFVAMSREDILKAQRAKYNISPQVSWLKEATRSFGLDKVGVTGVCCQMQAVRKAQLYPINMRDVPGKVAFAVGLFCMVNFPYDSIQALVEDHANQSFSSVKKMEFGKGKFFVHTERGNVSTVPLKETHKYEQPGCHVCLDYVSNLADISTGSVGSPDGWSTVFVRTKVGNEIWSKAVAEGLFETKPIEEVKPGLGLVMKLAKEKIDKNRKTLEERRNFGINKALRDPYA</sequence>
<dbReference type="NCBIfam" id="NF006807">
    <property type="entry name" value="PRK09325.1"/>
    <property type="match status" value="1"/>
</dbReference>
<dbReference type="EC" id="1.12.98.1" evidence="6"/>
<dbReference type="InterPro" id="IPR017679">
    <property type="entry name" value="FrhB_archaea"/>
</dbReference>
<reference evidence="9 10" key="2">
    <citation type="journal article" date="2015" name="Stand. Genomic Sci.">
        <title>The complete genome sequence of the rumen methanogen Methanosarcina barkeri CM1.</title>
        <authorList>
            <person name="Lambie S.C."/>
            <person name="Kelly W.J."/>
            <person name="Leahy S.C."/>
            <person name="Li D."/>
            <person name="Reilly K."/>
            <person name="McAllister T.A."/>
            <person name="Valle E.R."/>
            <person name="Attwood G.T."/>
            <person name="Altermann E."/>
        </authorList>
    </citation>
    <scope>NUCLEOTIDE SEQUENCE [LARGE SCALE GENOMIC DNA]</scope>
    <source>
        <strain evidence="9 10">CM1</strain>
    </source>
</reference>
<comment type="cofactor">
    <cofactor evidence="1">
        <name>FAD</name>
        <dbReference type="ChEBI" id="CHEBI:57692"/>
    </cofactor>
</comment>
<reference evidence="10" key="1">
    <citation type="submission" date="2014-06" db="EMBL/GenBank/DDBJ databases">
        <title>The complete genome sequence of Methanosarcina barkeri CM1.</title>
        <authorList>
            <consortium name="Pastoral Greenhouse Gas Research Consortium"/>
            <person name="Lambie S.C."/>
            <person name="Leahy S.C."/>
            <person name="Kelly W.J."/>
            <person name="Li D."/>
            <person name="Reilly K."/>
            <person name="Attwood G.T."/>
            <person name="Altermann E."/>
        </authorList>
    </citation>
    <scope>NUCLEOTIDE SEQUENCE [LARGE SCALE GENOMIC DNA]</scope>
    <source>
        <strain evidence="10">CM1</strain>
    </source>
</reference>
<keyword evidence="4" id="KW-0408">Iron</keyword>